<dbReference type="InterPro" id="IPR002716">
    <property type="entry name" value="PIN_dom"/>
</dbReference>
<evidence type="ECO:0000256" key="6">
    <source>
        <dbReference type="ARBA" id="ARBA00022842"/>
    </source>
</evidence>
<evidence type="ECO:0000259" key="9">
    <source>
        <dbReference type="Pfam" id="PF01850"/>
    </source>
</evidence>
<evidence type="ECO:0000256" key="3">
    <source>
        <dbReference type="ARBA" id="ARBA00022722"/>
    </source>
</evidence>
<keyword evidence="2 8" id="KW-1277">Toxin-antitoxin system</keyword>
<dbReference type="GO" id="GO:0090729">
    <property type="term" value="F:toxin activity"/>
    <property type="evidence" value="ECO:0007669"/>
    <property type="project" value="UniProtKB-KW"/>
</dbReference>
<dbReference type="GO" id="GO:0016787">
    <property type="term" value="F:hydrolase activity"/>
    <property type="evidence" value="ECO:0007669"/>
    <property type="project" value="UniProtKB-KW"/>
</dbReference>
<dbReference type="HAMAP" id="MF_00265">
    <property type="entry name" value="VapC_Nob1"/>
    <property type="match status" value="1"/>
</dbReference>
<dbReference type="InterPro" id="IPR029060">
    <property type="entry name" value="PIN-like_dom_sf"/>
</dbReference>
<dbReference type="PANTHER" id="PTHR33653:SF1">
    <property type="entry name" value="RIBONUCLEASE VAPC2"/>
    <property type="match status" value="1"/>
</dbReference>
<keyword evidence="4 8" id="KW-0479">Metal-binding</keyword>
<dbReference type="RefSeq" id="WP_227321939.1">
    <property type="nucleotide sequence ID" value="NZ_JAESVB010000005.1"/>
</dbReference>
<dbReference type="PANTHER" id="PTHR33653">
    <property type="entry name" value="RIBONUCLEASE VAPC2"/>
    <property type="match status" value="1"/>
</dbReference>
<dbReference type="AlphaFoldDB" id="A0A964E032"/>
<evidence type="ECO:0000256" key="5">
    <source>
        <dbReference type="ARBA" id="ARBA00022801"/>
    </source>
</evidence>
<keyword evidence="3 8" id="KW-0540">Nuclease</keyword>
<dbReference type="GO" id="GO:0004540">
    <property type="term" value="F:RNA nuclease activity"/>
    <property type="evidence" value="ECO:0007669"/>
    <property type="project" value="InterPro"/>
</dbReference>
<dbReference type="EC" id="3.1.-.-" evidence="8"/>
<gene>
    <name evidence="8" type="primary">vapC</name>
    <name evidence="10" type="ORF">ASILVAE211_13935</name>
</gene>
<comment type="caution">
    <text evidence="10">The sequence shown here is derived from an EMBL/GenBank/DDBJ whole genome shotgun (WGS) entry which is preliminary data.</text>
</comment>
<reference evidence="10" key="1">
    <citation type="journal article" date="2021" name="Microorganisms">
        <title>Acidisoma silvae sp. nov. and Acidisomacellulosilytica sp. nov., Two Acidophilic Bacteria Isolated from Decaying Wood, Hydrolyzing Cellulose and Producing Poly-3-hydroxybutyrate.</title>
        <authorList>
            <person name="Mieszkin S."/>
            <person name="Pouder E."/>
            <person name="Uroz S."/>
            <person name="Simon-Colin C."/>
            <person name="Alain K."/>
        </authorList>
    </citation>
    <scope>NUCLEOTIDE SEQUENCE</scope>
    <source>
        <strain evidence="10">HW T2.11</strain>
    </source>
</reference>
<keyword evidence="8" id="KW-0800">Toxin</keyword>
<feature type="binding site" evidence="8">
    <location>
        <position position="5"/>
    </location>
    <ligand>
        <name>Mg(2+)</name>
        <dbReference type="ChEBI" id="CHEBI:18420"/>
    </ligand>
</feature>
<comment type="function">
    <text evidence="8">Toxic component of a toxin-antitoxin (TA) system. An RNase.</text>
</comment>
<evidence type="ECO:0000256" key="7">
    <source>
        <dbReference type="ARBA" id="ARBA00038093"/>
    </source>
</evidence>
<dbReference type="CDD" id="cd09871">
    <property type="entry name" value="PIN_MtVapC28-VapC30-like"/>
    <property type="match status" value="1"/>
</dbReference>
<evidence type="ECO:0000256" key="1">
    <source>
        <dbReference type="ARBA" id="ARBA00001946"/>
    </source>
</evidence>
<organism evidence="10 11">
    <name type="scientific">Acidisoma silvae</name>
    <dbReference type="NCBI Taxonomy" id="2802396"/>
    <lineage>
        <taxon>Bacteria</taxon>
        <taxon>Pseudomonadati</taxon>
        <taxon>Pseudomonadota</taxon>
        <taxon>Alphaproteobacteria</taxon>
        <taxon>Acetobacterales</taxon>
        <taxon>Acidocellaceae</taxon>
        <taxon>Acidisoma</taxon>
    </lineage>
</organism>
<comment type="cofactor">
    <cofactor evidence="1 8">
        <name>Mg(2+)</name>
        <dbReference type="ChEBI" id="CHEBI:18420"/>
    </cofactor>
</comment>
<accession>A0A964E032</accession>
<sequence>MIVLDTSALIAILKDEPEAGRCLAALSATETILISAGTLSEIIIVSERLGVAAAVDDLLAGLQAEIVPVTAEDARQMGAAYRQWGKGLHPAGLNFGDCFAYVLAKTRGCPLLFVGTDFSRTDIEAA</sequence>
<name>A0A964E032_9PROT</name>
<proteinExistence type="inferred from homology"/>
<dbReference type="EMBL" id="JAESVB010000005">
    <property type="protein sequence ID" value="MCB8876288.1"/>
    <property type="molecule type" value="Genomic_DNA"/>
</dbReference>
<comment type="similarity">
    <text evidence="7 8">Belongs to the PINc/VapC protein family.</text>
</comment>
<evidence type="ECO:0000256" key="8">
    <source>
        <dbReference type="HAMAP-Rule" id="MF_00265"/>
    </source>
</evidence>
<evidence type="ECO:0000313" key="10">
    <source>
        <dbReference type="EMBL" id="MCB8876288.1"/>
    </source>
</evidence>
<feature type="binding site" evidence="8">
    <location>
        <position position="97"/>
    </location>
    <ligand>
        <name>Mg(2+)</name>
        <dbReference type="ChEBI" id="CHEBI:18420"/>
    </ligand>
</feature>
<evidence type="ECO:0000256" key="2">
    <source>
        <dbReference type="ARBA" id="ARBA00022649"/>
    </source>
</evidence>
<feature type="domain" description="PIN" evidence="9">
    <location>
        <begin position="2"/>
        <end position="122"/>
    </location>
</feature>
<dbReference type="GO" id="GO:0000287">
    <property type="term" value="F:magnesium ion binding"/>
    <property type="evidence" value="ECO:0007669"/>
    <property type="project" value="UniProtKB-UniRule"/>
</dbReference>
<keyword evidence="6 8" id="KW-0460">Magnesium</keyword>
<protein>
    <recommendedName>
        <fullName evidence="8">Ribonuclease VapC</fullName>
        <shortName evidence="8">RNase VapC</shortName>
        <ecNumber evidence="8">3.1.-.-</ecNumber>
    </recommendedName>
    <alternativeName>
        <fullName evidence="8">Toxin VapC</fullName>
    </alternativeName>
</protein>
<dbReference type="SUPFAM" id="SSF88723">
    <property type="entry name" value="PIN domain-like"/>
    <property type="match status" value="1"/>
</dbReference>
<dbReference type="InterPro" id="IPR050556">
    <property type="entry name" value="Type_II_TA_system_RNase"/>
</dbReference>
<keyword evidence="11" id="KW-1185">Reference proteome</keyword>
<dbReference type="Gene3D" id="3.40.50.1010">
    <property type="entry name" value="5'-nuclease"/>
    <property type="match status" value="1"/>
</dbReference>
<dbReference type="Pfam" id="PF01850">
    <property type="entry name" value="PIN"/>
    <property type="match status" value="1"/>
</dbReference>
<evidence type="ECO:0000313" key="11">
    <source>
        <dbReference type="Proteomes" id="UP000708298"/>
    </source>
</evidence>
<evidence type="ECO:0000256" key="4">
    <source>
        <dbReference type="ARBA" id="ARBA00022723"/>
    </source>
</evidence>
<dbReference type="InterPro" id="IPR022907">
    <property type="entry name" value="VapC_family"/>
</dbReference>
<keyword evidence="5 8" id="KW-0378">Hydrolase</keyword>
<dbReference type="Proteomes" id="UP000708298">
    <property type="component" value="Unassembled WGS sequence"/>
</dbReference>
<reference evidence="10" key="2">
    <citation type="submission" date="2021-01" db="EMBL/GenBank/DDBJ databases">
        <authorList>
            <person name="Mieszkin S."/>
            <person name="Pouder E."/>
            <person name="Alain K."/>
        </authorList>
    </citation>
    <scope>NUCLEOTIDE SEQUENCE</scope>
    <source>
        <strain evidence="10">HW T2.11</strain>
    </source>
</reference>